<evidence type="ECO:0000313" key="10">
    <source>
        <dbReference type="Proteomes" id="UP000230903"/>
    </source>
</evidence>
<protein>
    <recommendedName>
        <fullName evidence="6">Large ribosomal subunit protein uL3</fullName>
    </recommendedName>
    <alternativeName>
        <fullName evidence="7">50S ribosomal protein L3</fullName>
    </alternativeName>
</protein>
<evidence type="ECO:0000256" key="1">
    <source>
        <dbReference type="ARBA" id="ARBA00006540"/>
    </source>
</evidence>
<keyword evidence="5" id="KW-0687">Ribonucleoprotein</keyword>
<evidence type="ECO:0000256" key="4">
    <source>
        <dbReference type="ARBA" id="ARBA00022980"/>
    </source>
</evidence>
<evidence type="ECO:0000256" key="7">
    <source>
        <dbReference type="ARBA" id="ARBA00035457"/>
    </source>
</evidence>
<dbReference type="Proteomes" id="UP000230903">
    <property type="component" value="Unassembled WGS sequence"/>
</dbReference>
<accession>A0A2H0UNW7</accession>
<evidence type="ECO:0000256" key="8">
    <source>
        <dbReference type="SAM" id="MobiDB-lite"/>
    </source>
</evidence>
<evidence type="ECO:0000256" key="6">
    <source>
        <dbReference type="ARBA" id="ARBA00035243"/>
    </source>
</evidence>
<evidence type="ECO:0000256" key="5">
    <source>
        <dbReference type="ARBA" id="ARBA00023274"/>
    </source>
</evidence>
<dbReference type="SUPFAM" id="SSF50447">
    <property type="entry name" value="Translation proteins"/>
    <property type="match status" value="1"/>
</dbReference>
<dbReference type="InterPro" id="IPR009000">
    <property type="entry name" value="Transl_B-barrel_sf"/>
</dbReference>
<proteinExistence type="inferred from homology"/>
<dbReference type="PANTHER" id="PTHR11229:SF16">
    <property type="entry name" value="LARGE RIBOSOMAL SUBUNIT PROTEIN UL3C"/>
    <property type="match status" value="1"/>
</dbReference>
<dbReference type="InterPro" id="IPR000597">
    <property type="entry name" value="Ribosomal_uL3"/>
</dbReference>
<dbReference type="GO" id="GO:0019843">
    <property type="term" value="F:rRNA binding"/>
    <property type="evidence" value="ECO:0007669"/>
    <property type="project" value="UniProtKB-KW"/>
</dbReference>
<dbReference type="InterPro" id="IPR019927">
    <property type="entry name" value="Ribosomal_uL3_bac/org-type"/>
</dbReference>
<feature type="region of interest" description="Disordered" evidence="8">
    <location>
        <begin position="63"/>
        <end position="91"/>
    </location>
</feature>
<keyword evidence="4 9" id="KW-0689">Ribosomal protein</keyword>
<comment type="caution">
    <text evidence="9">The sequence shown here is derived from an EMBL/GenBank/DDBJ whole genome shotgun (WGS) entry which is preliminary data.</text>
</comment>
<dbReference type="Gene3D" id="2.40.30.10">
    <property type="entry name" value="Translation factors"/>
    <property type="match status" value="1"/>
</dbReference>
<gene>
    <name evidence="9" type="primary">rplC</name>
    <name evidence="9" type="ORF">COU10_01010</name>
</gene>
<keyword evidence="3" id="KW-0694">RNA-binding</keyword>
<reference evidence="10" key="1">
    <citation type="submission" date="2017-09" db="EMBL/GenBank/DDBJ databases">
        <title>Depth-based differentiation of microbial function through sediment-hosted aquifers and enrichment of novel symbionts in the deep terrestrial subsurface.</title>
        <authorList>
            <person name="Probst A.J."/>
            <person name="Ladd B."/>
            <person name="Jarett J.K."/>
            <person name="Geller-Mcgrath D.E."/>
            <person name="Sieber C.M.K."/>
            <person name="Emerson J.B."/>
            <person name="Anantharaman K."/>
            <person name="Thomas B.C."/>
            <person name="Malmstrom R."/>
            <person name="Stieglmeier M."/>
            <person name="Klingl A."/>
            <person name="Woyke T."/>
            <person name="Ryan C.M."/>
            <person name="Banfield J.F."/>
        </authorList>
    </citation>
    <scope>NUCLEOTIDE SEQUENCE [LARGE SCALE GENOMIC DNA]</scope>
</reference>
<keyword evidence="2" id="KW-0699">rRNA-binding</keyword>
<dbReference type="PANTHER" id="PTHR11229">
    <property type="entry name" value="50S RIBOSOMAL PROTEIN L3"/>
    <property type="match status" value="1"/>
</dbReference>
<dbReference type="Pfam" id="PF00297">
    <property type="entry name" value="Ribosomal_L3"/>
    <property type="match status" value="1"/>
</dbReference>
<organism evidence="9 10">
    <name type="scientific">Candidatus Harrisonbacteria bacterium CG10_big_fil_rev_8_21_14_0_10_45_28</name>
    <dbReference type="NCBI Taxonomy" id="1974586"/>
    <lineage>
        <taxon>Bacteria</taxon>
        <taxon>Candidatus Harrisoniibacteriota</taxon>
    </lineage>
</organism>
<dbReference type="AlphaFoldDB" id="A0A2H0UNW7"/>
<dbReference type="EMBL" id="PFBC01000016">
    <property type="protein sequence ID" value="PIR88119.1"/>
    <property type="molecule type" value="Genomic_DNA"/>
</dbReference>
<evidence type="ECO:0000313" key="9">
    <source>
        <dbReference type="EMBL" id="PIR88119.1"/>
    </source>
</evidence>
<dbReference type="GO" id="GO:0022625">
    <property type="term" value="C:cytosolic large ribosomal subunit"/>
    <property type="evidence" value="ECO:0007669"/>
    <property type="project" value="TreeGrafter"/>
</dbReference>
<evidence type="ECO:0000256" key="2">
    <source>
        <dbReference type="ARBA" id="ARBA00022730"/>
    </source>
</evidence>
<dbReference type="GO" id="GO:0003735">
    <property type="term" value="F:structural constituent of ribosome"/>
    <property type="evidence" value="ECO:0007669"/>
    <property type="project" value="InterPro"/>
</dbReference>
<comment type="similarity">
    <text evidence="1">Belongs to the universal ribosomal protein uL3 family.</text>
</comment>
<name>A0A2H0UNW7_9BACT</name>
<sequence length="195" mass="20691">MSTKLIGTKLKMTQIFKDGISYGVTPVLVTGNFDLAGIESGTLAVVVGASKGHGFAGVVKRHGFHGGPASHGQKDKHRSPGSIGSTAPQRVLKGRRMAGRMGMDRITTKNVPIVEVDFENKMILLNGAVPGTIGRRVELVLPVELMEVEVVEQTQREEKSESVDSGSKAGMTEGEVKESVDSGSKAGMTEENKSE</sequence>
<dbReference type="FunFam" id="2.40.30.10:FF:000004">
    <property type="entry name" value="50S ribosomal protein L3"/>
    <property type="match status" value="1"/>
</dbReference>
<evidence type="ECO:0000256" key="3">
    <source>
        <dbReference type="ARBA" id="ARBA00022884"/>
    </source>
</evidence>
<feature type="region of interest" description="Disordered" evidence="8">
    <location>
        <begin position="152"/>
        <end position="195"/>
    </location>
</feature>
<dbReference type="GO" id="GO:0006412">
    <property type="term" value="P:translation"/>
    <property type="evidence" value="ECO:0007669"/>
    <property type="project" value="InterPro"/>
</dbReference>